<sequence>MAQKVLFQSALTDVHTGDREGVANVRIESDGKKYRYVKNVSATALVHYGAALKALTTTLVNLNKNVRSPDMTLDASMASAQLSMPAGVPQTAIAASGSLRTGAYGWVQIAGPAIVNMMISATTAGASSWPGRLSICTNLPASAFWDVPENGADNAVTIASATKQFVHGVELLQKLVSGTEANFRSATVEVRCE</sequence>
<gene>
    <name evidence="1" type="ORF">LCGC14_2497690</name>
</gene>
<organism evidence="1">
    <name type="scientific">marine sediment metagenome</name>
    <dbReference type="NCBI Taxonomy" id="412755"/>
    <lineage>
        <taxon>unclassified sequences</taxon>
        <taxon>metagenomes</taxon>
        <taxon>ecological metagenomes</taxon>
    </lineage>
</organism>
<dbReference type="EMBL" id="LAZR01039749">
    <property type="protein sequence ID" value="KKL16228.1"/>
    <property type="molecule type" value="Genomic_DNA"/>
</dbReference>
<name>A0A0F9DWQ0_9ZZZZ</name>
<comment type="caution">
    <text evidence="1">The sequence shown here is derived from an EMBL/GenBank/DDBJ whole genome shotgun (WGS) entry which is preliminary data.</text>
</comment>
<proteinExistence type="predicted"/>
<evidence type="ECO:0000313" key="1">
    <source>
        <dbReference type="EMBL" id="KKL16228.1"/>
    </source>
</evidence>
<protein>
    <submittedName>
        <fullName evidence="1">Uncharacterized protein</fullName>
    </submittedName>
</protein>
<dbReference type="AlphaFoldDB" id="A0A0F9DWQ0"/>
<accession>A0A0F9DWQ0</accession>
<reference evidence="1" key="1">
    <citation type="journal article" date="2015" name="Nature">
        <title>Complex archaea that bridge the gap between prokaryotes and eukaryotes.</title>
        <authorList>
            <person name="Spang A."/>
            <person name="Saw J.H."/>
            <person name="Jorgensen S.L."/>
            <person name="Zaremba-Niedzwiedzka K."/>
            <person name="Martijn J."/>
            <person name="Lind A.E."/>
            <person name="van Eijk R."/>
            <person name="Schleper C."/>
            <person name="Guy L."/>
            <person name="Ettema T.J."/>
        </authorList>
    </citation>
    <scope>NUCLEOTIDE SEQUENCE</scope>
</reference>